<proteinExistence type="predicted"/>
<evidence type="ECO:0000313" key="4">
    <source>
        <dbReference type="Proteomes" id="UP001176961"/>
    </source>
</evidence>
<keyword evidence="4" id="KW-1185">Reference proteome</keyword>
<dbReference type="AlphaFoldDB" id="A0AA36M4D3"/>
<dbReference type="PANTHER" id="PTHR38626">
    <property type="entry name" value="SKN-1 DEPENDENT ZYGOTIC TRANSCRIPT-RELATED"/>
    <property type="match status" value="1"/>
</dbReference>
<keyword evidence="2" id="KW-1133">Transmembrane helix</keyword>
<accession>A0AA36M4D3</accession>
<dbReference type="PANTHER" id="PTHR38626:SF3">
    <property type="entry name" value="PROTEIN CBG09935"/>
    <property type="match status" value="1"/>
</dbReference>
<keyword evidence="2" id="KW-0812">Transmembrane</keyword>
<dbReference type="InterPro" id="IPR040426">
    <property type="entry name" value="C05B5.4-like"/>
</dbReference>
<evidence type="ECO:0000256" key="2">
    <source>
        <dbReference type="SAM" id="Phobius"/>
    </source>
</evidence>
<name>A0AA36M4D3_CYLNA</name>
<reference evidence="3" key="1">
    <citation type="submission" date="2023-07" db="EMBL/GenBank/DDBJ databases">
        <authorList>
            <consortium name="CYATHOMIX"/>
        </authorList>
    </citation>
    <scope>NUCLEOTIDE SEQUENCE</scope>
    <source>
        <strain evidence="3">N/A</strain>
    </source>
</reference>
<evidence type="ECO:0000313" key="3">
    <source>
        <dbReference type="EMBL" id="CAJ0597470.1"/>
    </source>
</evidence>
<comment type="caution">
    <text evidence="3">The sequence shown here is derived from an EMBL/GenBank/DDBJ whole genome shotgun (WGS) entry which is preliminary data.</text>
</comment>
<sequence>MVRDLNLQGRRRHRDMNSNAMPKDGLGKKLVEIRAKCFNVTSAVQKHTNRCPWCPDPSDVTIVEQRMPEEPSAFLTSILMQLSQDLVPATMLLLATIAILASLGFAFVLLAILRQKRSIRQVAVKPRHQPSSYL</sequence>
<keyword evidence="2" id="KW-0472">Membrane</keyword>
<protein>
    <submittedName>
        <fullName evidence="3">Uncharacterized protein</fullName>
    </submittedName>
</protein>
<evidence type="ECO:0000256" key="1">
    <source>
        <dbReference type="SAM" id="MobiDB-lite"/>
    </source>
</evidence>
<dbReference type="EMBL" id="CATQJL010000223">
    <property type="protein sequence ID" value="CAJ0597470.1"/>
    <property type="molecule type" value="Genomic_DNA"/>
</dbReference>
<gene>
    <name evidence="3" type="ORF">CYNAS_LOCUS9453</name>
</gene>
<feature type="region of interest" description="Disordered" evidence="1">
    <location>
        <begin position="1"/>
        <end position="21"/>
    </location>
</feature>
<dbReference type="Proteomes" id="UP001176961">
    <property type="component" value="Unassembled WGS sequence"/>
</dbReference>
<organism evidence="3 4">
    <name type="scientific">Cylicocyclus nassatus</name>
    <name type="common">Nematode worm</name>
    <dbReference type="NCBI Taxonomy" id="53992"/>
    <lineage>
        <taxon>Eukaryota</taxon>
        <taxon>Metazoa</taxon>
        <taxon>Ecdysozoa</taxon>
        <taxon>Nematoda</taxon>
        <taxon>Chromadorea</taxon>
        <taxon>Rhabditida</taxon>
        <taxon>Rhabditina</taxon>
        <taxon>Rhabditomorpha</taxon>
        <taxon>Strongyloidea</taxon>
        <taxon>Strongylidae</taxon>
        <taxon>Cylicocyclus</taxon>
    </lineage>
</organism>
<feature type="transmembrane region" description="Helical" evidence="2">
    <location>
        <begin position="89"/>
        <end position="113"/>
    </location>
</feature>